<organism evidence="2 3">
    <name type="scientific">Burkholderia ubonensis</name>
    <dbReference type="NCBI Taxonomy" id="101571"/>
    <lineage>
        <taxon>Bacteria</taxon>
        <taxon>Pseudomonadati</taxon>
        <taxon>Pseudomonadota</taxon>
        <taxon>Betaproteobacteria</taxon>
        <taxon>Burkholderiales</taxon>
        <taxon>Burkholderiaceae</taxon>
        <taxon>Burkholderia</taxon>
        <taxon>Burkholderia cepacia complex</taxon>
    </lineage>
</organism>
<comment type="caution">
    <text evidence="2">The sequence shown here is derived from an EMBL/GenBank/DDBJ whole genome shotgun (WGS) entry which is preliminary data.</text>
</comment>
<evidence type="ECO:0008006" key="4">
    <source>
        <dbReference type="Google" id="ProtNLM"/>
    </source>
</evidence>
<name>A0A102LME3_9BURK</name>
<gene>
    <name evidence="2" type="ORF">WI38_22255</name>
</gene>
<dbReference type="Proteomes" id="UP000065521">
    <property type="component" value="Unassembled WGS sequence"/>
</dbReference>
<evidence type="ECO:0000256" key="1">
    <source>
        <dbReference type="SAM" id="MobiDB-lite"/>
    </source>
</evidence>
<protein>
    <recommendedName>
        <fullName evidence="4">DNA-binding protein</fullName>
    </recommendedName>
</protein>
<dbReference type="AlphaFoldDB" id="A0A102LME3"/>
<feature type="compositionally biased region" description="Polar residues" evidence="1">
    <location>
        <begin position="10"/>
        <end position="23"/>
    </location>
</feature>
<dbReference type="RefSeq" id="WP_059635454.1">
    <property type="nucleotide sequence ID" value="NZ_LOTK01000085.1"/>
</dbReference>
<proteinExistence type="predicted"/>
<accession>A0A102LME3</accession>
<evidence type="ECO:0000313" key="3">
    <source>
        <dbReference type="Proteomes" id="UP000065521"/>
    </source>
</evidence>
<sequence>MKKKNGRQPKPTTAITQRDFTGTANPRHLRVLHALMRRPMPREEVDRVAGCSNGPDLIFDLRDKGLEIPCVKVACIDRDGIEVERGIYSPSATDRRKIARWLAKRGKGAVA</sequence>
<reference evidence="2 3" key="1">
    <citation type="submission" date="2015-11" db="EMBL/GenBank/DDBJ databases">
        <title>Expanding the genomic diversity of Burkholderia species for the development of highly accurate diagnostics.</title>
        <authorList>
            <person name="Sahl J."/>
            <person name="Keim P."/>
            <person name="Wagner D."/>
        </authorList>
    </citation>
    <scope>NUCLEOTIDE SEQUENCE [LARGE SCALE GENOMIC DNA]</scope>
    <source>
        <strain evidence="2 3">RF32-BP4</strain>
    </source>
</reference>
<feature type="region of interest" description="Disordered" evidence="1">
    <location>
        <begin position="1"/>
        <end position="23"/>
    </location>
</feature>
<evidence type="ECO:0000313" key="2">
    <source>
        <dbReference type="EMBL" id="KUZ86591.1"/>
    </source>
</evidence>
<dbReference type="EMBL" id="LOTN01000046">
    <property type="protein sequence ID" value="KUZ86591.1"/>
    <property type="molecule type" value="Genomic_DNA"/>
</dbReference>